<sequence>MGGAVGNESFLSLGEQRWALPADQVSATIGRDPTADIRLSSDELVSRLHARLTRSGGAWSIADYGSRNGTLVNGRPLTTSVPLHDSDRIQIGDAVLTFHGPATSNADAAPARGPSAGRVRLVKVMVIAGVVEALGLAANSIAAFVADHAGGVVRWLVPPGLALLTAMVIAVIQAVSKEPASAPASNTRTTTAVARRRGTPAAAAILVVLLVVGLGGFAVAAGVQYAAGYVTGKESGEDRLVRPITKSGSGLIATVEHVFHTAHFTRVELTVKNTTETSLSLPLFGFCTFTGSDGTTLEADTFRSQWSDTIPPGTLQRGTITFNGHLPAHLTTASLNFSQVFGPSGKPLTIPGIKLNPG</sequence>
<dbReference type="SUPFAM" id="SSF49879">
    <property type="entry name" value="SMAD/FHA domain"/>
    <property type="match status" value="1"/>
</dbReference>
<dbReference type="SMART" id="SM00240">
    <property type="entry name" value="FHA"/>
    <property type="match status" value="1"/>
</dbReference>
<keyword evidence="2" id="KW-0472">Membrane</keyword>
<evidence type="ECO:0000256" key="2">
    <source>
        <dbReference type="SAM" id="Phobius"/>
    </source>
</evidence>
<keyword evidence="1" id="KW-0597">Phosphoprotein</keyword>
<keyword evidence="2" id="KW-0812">Transmembrane</keyword>
<dbReference type="InterPro" id="IPR000253">
    <property type="entry name" value="FHA_dom"/>
</dbReference>
<feature type="domain" description="FHA" evidence="3">
    <location>
        <begin position="27"/>
        <end position="77"/>
    </location>
</feature>
<name>A0ABN2EQU2_9ACTN</name>
<comment type="caution">
    <text evidence="4">The sequence shown here is derived from an EMBL/GenBank/DDBJ whole genome shotgun (WGS) entry which is preliminary data.</text>
</comment>
<feature type="transmembrane region" description="Helical" evidence="2">
    <location>
        <begin position="152"/>
        <end position="172"/>
    </location>
</feature>
<dbReference type="Gene3D" id="2.60.200.20">
    <property type="match status" value="1"/>
</dbReference>
<dbReference type="Proteomes" id="UP001500393">
    <property type="component" value="Unassembled WGS sequence"/>
</dbReference>
<feature type="transmembrane region" description="Helical" evidence="2">
    <location>
        <begin position="203"/>
        <end position="227"/>
    </location>
</feature>
<keyword evidence="2" id="KW-1133">Transmembrane helix</keyword>
<proteinExistence type="predicted"/>
<dbReference type="PROSITE" id="PS50006">
    <property type="entry name" value="FHA_DOMAIN"/>
    <property type="match status" value="1"/>
</dbReference>
<evidence type="ECO:0000259" key="3">
    <source>
        <dbReference type="PROSITE" id="PS50006"/>
    </source>
</evidence>
<dbReference type="CDD" id="cd00060">
    <property type="entry name" value="FHA"/>
    <property type="match status" value="1"/>
</dbReference>
<organism evidence="4 5">
    <name type="scientific">Kribbella sancticallisti</name>
    <dbReference type="NCBI Taxonomy" id="460087"/>
    <lineage>
        <taxon>Bacteria</taxon>
        <taxon>Bacillati</taxon>
        <taxon>Actinomycetota</taxon>
        <taxon>Actinomycetes</taxon>
        <taxon>Propionibacteriales</taxon>
        <taxon>Kribbellaceae</taxon>
        <taxon>Kribbella</taxon>
    </lineage>
</organism>
<protein>
    <recommendedName>
        <fullName evidence="3">FHA domain-containing protein</fullName>
    </recommendedName>
</protein>
<evidence type="ECO:0000313" key="5">
    <source>
        <dbReference type="Proteomes" id="UP001500393"/>
    </source>
</evidence>
<reference evidence="4 5" key="1">
    <citation type="journal article" date="2019" name="Int. J. Syst. Evol. Microbiol.">
        <title>The Global Catalogue of Microorganisms (GCM) 10K type strain sequencing project: providing services to taxonomists for standard genome sequencing and annotation.</title>
        <authorList>
            <consortium name="The Broad Institute Genomics Platform"/>
            <consortium name="The Broad Institute Genome Sequencing Center for Infectious Disease"/>
            <person name="Wu L."/>
            <person name="Ma J."/>
        </authorList>
    </citation>
    <scope>NUCLEOTIDE SEQUENCE [LARGE SCALE GENOMIC DNA]</scope>
    <source>
        <strain evidence="4 5">JCM 14969</strain>
    </source>
</reference>
<gene>
    <name evidence="4" type="ORF">GCM10009789_81180</name>
</gene>
<dbReference type="PANTHER" id="PTHR23308">
    <property type="entry name" value="NUCLEAR INHIBITOR OF PROTEIN PHOSPHATASE-1"/>
    <property type="match status" value="1"/>
</dbReference>
<evidence type="ECO:0000256" key="1">
    <source>
        <dbReference type="ARBA" id="ARBA00022553"/>
    </source>
</evidence>
<accession>A0ABN2EQU2</accession>
<dbReference type="InterPro" id="IPR008984">
    <property type="entry name" value="SMAD_FHA_dom_sf"/>
</dbReference>
<feature type="transmembrane region" description="Helical" evidence="2">
    <location>
        <begin position="121"/>
        <end position="146"/>
    </location>
</feature>
<dbReference type="InterPro" id="IPR050923">
    <property type="entry name" value="Cell_Proc_Reg/RNA_Proc"/>
</dbReference>
<dbReference type="EMBL" id="BAAAOS010000064">
    <property type="protein sequence ID" value="GAA1614837.1"/>
    <property type="molecule type" value="Genomic_DNA"/>
</dbReference>
<evidence type="ECO:0000313" key="4">
    <source>
        <dbReference type="EMBL" id="GAA1614837.1"/>
    </source>
</evidence>
<dbReference type="Pfam" id="PF00498">
    <property type="entry name" value="FHA"/>
    <property type="match status" value="1"/>
</dbReference>
<keyword evidence="5" id="KW-1185">Reference proteome</keyword>